<gene>
    <name evidence="1" type="ORF">DPMN_154541</name>
</gene>
<dbReference type="EMBL" id="JAIWYP010000007">
    <property type="protein sequence ID" value="KAH3800898.1"/>
    <property type="molecule type" value="Genomic_DNA"/>
</dbReference>
<keyword evidence="2" id="KW-1185">Reference proteome</keyword>
<evidence type="ECO:0000313" key="1">
    <source>
        <dbReference type="EMBL" id="KAH3800898.1"/>
    </source>
</evidence>
<proteinExistence type="predicted"/>
<reference evidence="1" key="2">
    <citation type="submission" date="2020-11" db="EMBL/GenBank/DDBJ databases">
        <authorList>
            <person name="McCartney M.A."/>
            <person name="Auch B."/>
            <person name="Kono T."/>
            <person name="Mallez S."/>
            <person name="Becker A."/>
            <person name="Gohl D.M."/>
            <person name="Silverstein K.A.T."/>
            <person name="Koren S."/>
            <person name="Bechman K.B."/>
            <person name="Herman A."/>
            <person name="Abrahante J.E."/>
            <person name="Garbe J."/>
        </authorList>
    </citation>
    <scope>NUCLEOTIDE SEQUENCE</scope>
    <source>
        <strain evidence="1">Duluth1</strain>
        <tissue evidence="1">Whole animal</tissue>
    </source>
</reference>
<organism evidence="1 2">
    <name type="scientific">Dreissena polymorpha</name>
    <name type="common">Zebra mussel</name>
    <name type="synonym">Mytilus polymorpha</name>
    <dbReference type="NCBI Taxonomy" id="45954"/>
    <lineage>
        <taxon>Eukaryota</taxon>
        <taxon>Metazoa</taxon>
        <taxon>Spiralia</taxon>
        <taxon>Lophotrochozoa</taxon>
        <taxon>Mollusca</taxon>
        <taxon>Bivalvia</taxon>
        <taxon>Autobranchia</taxon>
        <taxon>Heteroconchia</taxon>
        <taxon>Euheterodonta</taxon>
        <taxon>Imparidentia</taxon>
        <taxon>Neoheterodontei</taxon>
        <taxon>Myida</taxon>
        <taxon>Dreissenoidea</taxon>
        <taxon>Dreissenidae</taxon>
        <taxon>Dreissena</taxon>
    </lineage>
</organism>
<dbReference type="Proteomes" id="UP000828390">
    <property type="component" value="Unassembled WGS sequence"/>
</dbReference>
<protein>
    <submittedName>
        <fullName evidence="1">Uncharacterized protein</fullName>
    </submittedName>
</protein>
<reference evidence="1" key="1">
    <citation type="journal article" date="2019" name="bioRxiv">
        <title>The Genome of the Zebra Mussel, Dreissena polymorpha: A Resource for Invasive Species Research.</title>
        <authorList>
            <person name="McCartney M.A."/>
            <person name="Auch B."/>
            <person name="Kono T."/>
            <person name="Mallez S."/>
            <person name="Zhang Y."/>
            <person name="Obille A."/>
            <person name="Becker A."/>
            <person name="Abrahante J.E."/>
            <person name="Garbe J."/>
            <person name="Badalamenti J.P."/>
            <person name="Herman A."/>
            <person name="Mangelson H."/>
            <person name="Liachko I."/>
            <person name="Sullivan S."/>
            <person name="Sone E.D."/>
            <person name="Koren S."/>
            <person name="Silverstein K.A.T."/>
            <person name="Beckman K.B."/>
            <person name="Gohl D.M."/>
        </authorList>
    </citation>
    <scope>NUCLEOTIDE SEQUENCE</scope>
    <source>
        <strain evidence="1">Duluth1</strain>
        <tissue evidence="1">Whole animal</tissue>
    </source>
</reference>
<evidence type="ECO:0000313" key="2">
    <source>
        <dbReference type="Proteomes" id="UP000828390"/>
    </source>
</evidence>
<accession>A0A9D4JA09</accession>
<sequence length="245" mass="27339">MNNFRIQDTTQKDLEEDQLNKREENVELICEIAELCNRPDRKDPEVLLLLSSIGAGKGAMVTTIIKAMTGKYFHKAKAGHGNVASKTLAFEWFENCGIEKIDLQGLQKEAVSNCLNKLPNIIDVLGMSVEQSANIRELLEAVFGGFIPPGTSVKYLQKLQKDYGVGCLQKMYPSNSKEWEVTRVVFVASASQSLPTALVEIVRCLLESHDQATGYFKYNIDLFVVITKCYLVEGFNTSEKTSESN</sequence>
<name>A0A9D4JA09_DREPO</name>
<comment type="caution">
    <text evidence="1">The sequence shown here is derived from an EMBL/GenBank/DDBJ whole genome shotgun (WGS) entry which is preliminary data.</text>
</comment>
<dbReference type="AlphaFoldDB" id="A0A9D4JA09"/>